<sequence>MGLLAPIHTVATHRVYWFARLGLVPSIIGHLVLEGVDQTANKLCELVNHLVYTSEWPSFSSQNRLLISFWCIFHEDSGIVAILRDSGHLDIIQWN</sequence>
<dbReference type="EMBL" id="BTGU01000267">
    <property type="protein sequence ID" value="GMN65860.1"/>
    <property type="molecule type" value="Genomic_DNA"/>
</dbReference>
<comment type="caution">
    <text evidence="1">The sequence shown here is derived from an EMBL/GenBank/DDBJ whole genome shotgun (WGS) entry which is preliminary data.</text>
</comment>
<evidence type="ECO:0000313" key="2">
    <source>
        <dbReference type="Proteomes" id="UP001187192"/>
    </source>
</evidence>
<dbReference type="AlphaFoldDB" id="A0AA88E3T3"/>
<gene>
    <name evidence="1" type="ORF">TIFTF001_034935</name>
</gene>
<evidence type="ECO:0000313" key="1">
    <source>
        <dbReference type="EMBL" id="GMN65860.1"/>
    </source>
</evidence>
<dbReference type="Proteomes" id="UP001187192">
    <property type="component" value="Unassembled WGS sequence"/>
</dbReference>
<reference evidence="1" key="1">
    <citation type="submission" date="2023-07" db="EMBL/GenBank/DDBJ databases">
        <title>draft genome sequence of fig (Ficus carica).</title>
        <authorList>
            <person name="Takahashi T."/>
            <person name="Nishimura K."/>
        </authorList>
    </citation>
    <scope>NUCLEOTIDE SEQUENCE</scope>
</reference>
<keyword evidence="2" id="KW-1185">Reference proteome</keyword>
<name>A0AA88E3T3_FICCA</name>
<organism evidence="1 2">
    <name type="scientific">Ficus carica</name>
    <name type="common">Common fig</name>
    <dbReference type="NCBI Taxonomy" id="3494"/>
    <lineage>
        <taxon>Eukaryota</taxon>
        <taxon>Viridiplantae</taxon>
        <taxon>Streptophyta</taxon>
        <taxon>Embryophyta</taxon>
        <taxon>Tracheophyta</taxon>
        <taxon>Spermatophyta</taxon>
        <taxon>Magnoliopsida</taxon>
        <taxon>eudicotyledons</taxon>
        <taxon>Gunneridae</taxon>
        <taxon>Pentapetalae</taxon>
        <taxon>rosids</taxon>
        <taxon>fabids</taxon>
        <taxon>Rosales</taxon>
        <taxon>Moraceae</taxon>
        <taxon>Ficeae</taxon>
        <taxon>Ficus</taxon>
    </lineage>
</organism>
<proteinExistence type="predicted"/>
<protein>
    <submittedName>
        <fullName evidence="1">Uncharacterized protein</fullName>
    </submittedName>
</protein>
<accession>A0AA88E3T3</accession>